<sequence>MESVNPRTQEVLPASEGVQRPKKKARMDDEVSKPGKHTQFVMPTPDGLDNGLQPSPSNDSQMDEPTNNNDPPSNPGAVSDADTVRPSDFKEEKEKEQVHKSAQHPHPAEDIIKAMKAELSRATANDIEGEILCLRAMFPNYAGEMEQDPLSIYKATSGPDTMYMHEAMQENDSHEERMQKSNQQWKFQCGRSIAGSRGRHNITSGVANEKKKRYQDKKDQEVQSNIEH</sequence>
<name>A0AAD2FWM7_9STRA</name>
<protein>
    <submittedName>
        <fullName evidence="2">Uncharacterized protein</fullName>
    </submittedName>
</protein>
<reference evidence="2" key="1">
    <citation type="submission" date="2023-08" db="EMBL/GenBank/DDBJ databases">
        <authorList>
            <person name="Audoor S."/>
            <person name="Bilcke G."/>
        </authorList>
    </citation>
    <scope>NUCLEOTIDE SEQUENCE</scope>
</reference>
<dbReference type="EMBL" id="CAKOGP040001870">
    <property type="protein sequence ID" value="CAJ1954826.1"/>
    <property type="molecule type" value="Genomic_DNA"/>
</dbReference>
<evidence type="ECO:0000313" key="3">
    <source>
        <dbReference type="Proteomes" id="UP001295423"/>
    </source>
</evidence>
<feature type="compositionally biased region" description="Basic and acidic residues" evidence="1">
    <location>
        <begin position="82"/>
        <end position="99"/>
    </location>
</feature>
<accession>A0AAD2FWM7</accession>
<evidence type="ECO:0000256" key="1">
    <source>
        <dbReference type="SAM" id="MobiDB-lite"/>
    </source>
</evidence>
<feature type="region of interest" description="Disordered" evidence="1">
    <location>
        <begin position="190"/>
        <end position="228"/>
    </location>
</feature>
<proteinExistence type="predicted"/>
<feature type="region of interest" description="Disordered" evidence="1">
    <location>
        <begin position="1"/>
        <end position="109"/>
    </location>
</feature>
<dbReference type="Proteomes" id="UP001295423">
    <property type="component" value="Unassembled WGS sequence"/>
</dbReference>
<feature type="compositionally biased region" description="Polar residues" evidence="1">
    <location>
        <begin position="52"/>
        <end position="71"/>
    </location>
</feature>
<feature type="compositionally biased region" description="Basic and acidic residues" evidence="1">
    <location>
        <begin position="216"/>
        <end position="228"/>
    </location>
</feature>
<organism evidence="2 3">
    <name type="scientific">Cylindrotheca closterium</name>
    <dbReference type="NCBI Taxonomy" id="2856"/>
    <lineage>
        <taxon>Eukaryota</taxon>
        <taxon>Sar</taxon>
        <taxon>Stramenopiles</taxon>
        <taxon>Ochrophyta</taxon>
        <taxon>Bacillariophyta</taxon>
        <taxon>Bacillariophyceae</taxon>
        <taxon>Bacillariophycidae</taxon>
        <taxon>Bacillariales</taxon>
        <taxon>Bacillariaceae</taxon>
        <taxon>Cylindrotheca</taxon>
    </lineage>
</organism>
<dbReference type="AlphaFoldDB" id="A0AAD2FWM7"/>
<keyword evidence="3" id="KW-1185">Reference proteome</keyword>
<gene>
    <name evidence="2" type="ORF">CYCCA115_LOCUS15418</name>
</gene>
<comment type="caution">
    <text evidence="2">The sequence shown here is derived from an EMBL/GenBank/DDBJ whole genome shotgun (WGS) entry which is preliminary data.</text>
</comment>
<evidence type="ECO:0000313" key="2">
    <source>
        <dbReference type="EMBL" id="CAJ1954826.1"/>
    </source>
</evidence>